<organism evidence="1 2">
    <name type="scientific">Archaeoglobus veneficus (strain DSM 11195 / SNP6)</name>
    <dbReference type="NCBI Taxonomy" id="693661"/>
    <lineage>
        <taxon>Archaea</taxon>
        <taxon>Methanobacteriati</taxon>
        <taxon>Methanobacteriota</taxon>
        <taxon>Archaeoglobi</taxon>
        <taxon>Archaeoglobales</taxon>
        <taxon>Archaeoglobaceae</taxon>
        <taxon>Archaeoglobus</taxon>
    </lineage>
</organism>
<dbReference type="Proteomes" id="UP000008136">
    <property type="component" value="Chromosome"/>
</dbReference>
<dbReference type="EMBL" id="CP002588">
    <property type="protein sequence ID" value="AEA48127.1"/>
    <property type="molecule type" value="Genomic_DNA"/>
</dbReference>
<reference evidence="1 2" key="1">
    <citation type="submission" date="2011-03" db="EMBL/GenBank/DDBJ databases">
        <title>The complete genome of Archaeoglobus veneficus SNP6.</title>
        <authorList>
            <consortium name="US DOE Joint Genome Institute (JGI-PGF)"/>
            <person name="Lucas S."/>
            <person name="Copeland A."/>
            <person name="Lapidus A."/>
            <person name="Bruce D."/>
            <person name="Goodwin L."/>
            <person name="Pitluck S."/>
            <person name="Kyrpides N."/>
            <person name="Mavromatis K."/>
            <person name="Pagani I."/>
            <person name="Ivanova N."/>
            <person name="Mikhailova N."/>
            <person name="Lu M."/>
            <person name="Detter J.C."/>
            <person name="Tapia R."/>
            <person name="Han C."/>
            <person name="Land M."/>
            <person name="Hauser L."/>
            <person name="Markowitz V."/>
            <person name="Cheng J.-F."/>
            <person name="Hugenholtz P."/>
            <person name="Woyke T."/>
            <person name="Wu D."/>
            <person name="Spring S."/>
            <person name="Brambilla E."/>
            <person name="Klenk H.-P."/>
            <person name="Eisen J.A."/>
        </authorList>
    </citation>
    <scope>NUCLEOTIDE SEQUENCE [LARGE SCALE GENOMIC DNA]</scope>
    <source>
        <strain>SNP6</strain>
    </source>
</reference>
<dbReference type="eggNOG" id="arCOG04365">
    <property type="taxonomic scope" value="Archaea"/>
</dbReference>
<proteinExistence type="predicted"/>
<evidence type="ECO:0008006" key="3">
    <source>
        <dbReference type="Google" id="ProtNLM"/>
    </source>
</evidence>
<gene>
    <name evidence="1" type="ordered locus">Arcve_2138</name>
</gene>
<dbReference type="PIRSF" id="PIRSF029129">
    <property type="entry name" value="DUF1786_pyruvate_format-lyase"/>
    <property type="match status" value="1"/>
</dbReference>
<sequence length="345" mass="38215">MGLFTLDVGSGTQDFLLFKDENIRNCPKMILPSPTRIVAGKIREATRQGKDIYLTGYTMGGGACVKAIKEHLNAGLKVYAEENPALTIADDLEKVKQMGILLSKPEGDVAVIEMRDVDIEFFRNVLEAVGEKLPPTMVVAVQDHGFSPHESNRRFRFKMFERMIKRSGYLHDFLFPAEKIPGEFNRMMSVAQSVKDFCNDEGVELELYVIDTVFAAIAGCMLDVTDFPALLLNFGNSHVVGAVADKDGRICSLFEHHTSVMRNKGTNGIEEFIERFVKGEISNEDVFNDMGHGAYVGEIVEVRDIVATGPNVHLCNYRIANPAGDIMIVGNLGMAELFERLKGAV</sequence>
<dbReference type="HOGENOM" id="CLU_803466_0_0_2"/>
<evidence type="ECO:0000313" key="2">
    <source>
        <dbReference type="Proteomes" id="UP000008136"/>
    </source>
</evidence>
<dbReference type="AlphaFoldDB" id="F2KSY3"/>
<dbReference type="Pfam" id="PF08735">
    <property type="entry name" value="DUF1786"/>
    <property type="match status" value="1"/>
</dbReference>
<protein>
    <recommendedName>
        <fullName evidence="3">Pyruvate formate-lyase activating enzyme</fullName>
    </recommendedName>
</protein>
<dbReference type="InterPro" id="IPR014846">
    <property type="entry name" value="DUF1786_pyruvate_format-lyase"/>
</dbReference>
<keyword evidence="2" id="KW-1185">Reference proteome</keyword>
<dbReference type="GeneID" id="10395275"/>
<evidence type="ECO:0000313" key="1">
    <source>
        <dbReference type="EMBL" id="AEA48127.1"/>
    </source>
</evidence>
<accession>F2KSY3</accession>
<dbReference type="KEGG" id="ave:Arcve_2138"/>
<dbReference type="STRING" id="693661.Arcve_2138"/>
<dbReference type="OrthoDB" id="51532at2157"/>
<name>F2KSY3_ARCVS</name>
<dbReference type="RefSeq" id="WP_013684778.1">
    <property type="nucleotide sequence ID" value="NC_015320.1"/>
</dbReference>